<dbReference type="Proteomes" id="UP000308652">
    <property type="component" value="Unassembled WGS sequence"/>
</dbReference>
<evidence type="ECO:0000256" key="1">
    <source>
        <dbReference type="SAM" id="Phobius"/>
    </source>
</evidence>
<dbReference type="AlphaFoldDB" id="A0A5C3M923"/>
<keyword evidence="3" id="KW-1185">Reference proteome</keyword>
<name>A0A5C3M923_9AGAR</name>
<keyword evidence="1" id="KW-0472">Membrane</keyword>
<accession>A0A5C3M923</accession>
<dbReference type="EMBL" id="ML213593">
    <property type="protein sequence ID" value="TFK41899.1"/>
    <property type="molecule type" value="Genomic_DNA"/>
</dbReference>
<dbReference type="OrthoDB" id="3249986at2759"/>
<protein>
    <submittedName>
        <fullName evidence="2">Uncharacterized protein</fullName>
    </submittedName>
</protein>
<sequence length="345" mass="38895">MSTTPGVTTSTSILMHACLAQLSNEIQTIDLLATESPFTLAHSTSSRRLILPPELLLLIRSFLLPMVTTTLLQQSALALAEYESSLRELLCPDCLAYNNDIYGPDIWQWDQFSGACACLDTTVMAQGNSTRRKWRKYGVTPDPRQFTDSQQWLEHHLSCMALRNIYGQQITPPTSSVAIWDAVTGVLRMYGCELLRDPTVIHQGPLFNSRVCKQSLKYIVRIIPLTSEIQKYDSESSSPGAELGDYGWRSYVILNRVNRDLGLSEAYLEVSCSASMPRTKISAYREFMDYPPTRWYHRHLPDAVIAAMHFITAVAAVCFSLPMTFATVALTILCYYSRPRCLRIL</sequence>
<reference evidence="2 3" key="1">
    <citation type="journal article" date="2019" name="Nat. Ecol. Evol.">
        <title>Megaphylogeny resolves global patterns of mushroom evolution.</title>
        <authorList>
            <person name="Varga T."/>
            <person name="Krizsan K."/>
            <person name="Foldi C."/>
            <person name="Dima B."/>
            <person name="Sanchez-Garcia M."/>
            <person name="Sanchez-Ramirez S."/>
            <person name="Szollosi G.J."/>
            <person name="Szarkandi J.G."/>
            <person name="Papp V."/>
            <person name="Albert L."/>
            <person name="Andreopoulos W."/>
            <person name="Angelini C."/>
            <person name="Antonin V."/>
            <person name="Barry K.W."/>
            <person name="Bougher N.L."/>
            <person name="Buchanan P."/>
            <person name="Buyck B."/>
            <person name="Bense V."/>
            <person name="Catcheside P."/>
            <person name="Chovatia M."/>
            <person name="Cooper J."/>
            <person name="Damon W."/>
            <person name="Desjardin D."/>
            <person name="Finy P."/>
            <person name="Geml J."/>
            <person name="Haridas S."/>
            <person name="Hughes K."/>
            <person name="Justo A."/>
            <person name="Karasinski D."/>
            <person name="Kautmanova I."/>
            <person name="Kiss B."/>
            <person name="Kocsube S."/>
            <person name="Kotiranta H."/>
            <person name="LaButti K.M."/>
            <person name="Lechner B.E."/>
            <person name="Liimatainen K."/>
            <person name="Lipzen A."/>
            <person name="Lukacs Z."/>
            <person name="Mihaltcheva S."/>
            <person name="Morgado L.N."/>
            <person name="Niskanen T."/>
            <person name="Noordeloos M.E."/>
            <person name="Ohm R.A."/>
            <person name="Ortiz-Santana B."/>
            <person name="Ovrebo C."/>
            <person name="Racz N."/>
            <person name="Riley R."/>
            <person name="Savchenko A."/>
            <person name="Shiryaev A."/>
            <person name="Soop K."/>
            <person name="Spirin V."/>
            <person name="Szebenyi C."/>
            <person name="Tomsovsky M."/>
            <person name="Tulloss R.E."/>
            <person name="Uehling J."/>
            <person name="Grigoriev I.V."/>
            <person name="Vagvolgyi C."/>
            <person name="Papp T."/>
            <person name="Martin F.M."/>
            <person name="Miettinen O."/>
            <person name="Hibbett D.S."/>
            <person name="Nagy L.G."/>
        </authorList>
    </citation>
    <scope>NUCLEOTIDE SEQUENCE [LARGE SCALE GENOMIC DNA]</scope>
    <source>
        <strain evidence="2 3">CBS 166.37</strain>
    </source>
</reference>
<evidence type="ECO:0000313" key="3">
    <source>
        <dbReference type="Proteomes" id="UP000308652"/>
    </source>
</evidence>
<proteinExistence type="predicted"/>
<keyword evidence="1" id="KW-1133">Transmembrane helix</keyword>
<organism evidence="2 3">
    <name type="scientific">Crucibulum laeve</name>
    <dbReference type="NCBI Taxonomy" id="68775"/>
    <lineage>
        <taxon>Eukaryota</taxon>
        <taxon>Fungi</taxon>
        <taxon>Dikarya</taxon>
        <taxon>Basidiomycota</taxon>
        <taxon>Agaricomycotina</taxon>
        <taxon>Agaricomycetes</taxon>
        <taxon>Agaricomycetidae</taxon>
        <taxon>Agaricales</taxon>
        <taxon>Agaricineae</taxon>
        <taxon>Nidulariaceae</taxon>
        <taxon>Crucibulum</taxon>
    </lineage>
</organism>
<evidence type="ECO:0000313" key="2">
    <source>
        <dbReference type="EMBL" id="TFK41899.1"/>
    </source>
</evidence>
<feature type="transmembrane region" description="Helical" evidence="1">
    <location>
        <begin position="310"/>
        <end position="336"/>
    </location>
</feature>
<gene>
    <name evidence="2" type="ORF">BDQ12DRAFT_677351</name>
</gene>
<keyword evidence="1" id="KW-0812">Transmembrane</keyword>